<protein>
    <submittedName>
        <fullName evidence="1">Uncharacterized protein</fullName>
    </submittedName>
</protein>
<name>A0AAN9FJ73_CROPI</name>
<accession>A0AAN9FJ73</accession>
<dbReference type="EMBL" id="JAYWIO010000003">
    <property type="protein sequence ID" value="KAK7275521.1"/>
    <property type="molecule type" value="Genomic_DNA"/>
</dbReference>
<comment type="caution">
    <text evidence="1">The sequence shown here is derived from an EMBL/GenBank/DDBJ whole genome shotgun (WGS) entry which is preliminary data.</text>
</comment>
<sequence length="92" mass="10537">MKIKVLLCFCFFVKAVTEAVAFFSLFSLPASDTNLIFTSVSSLNPKKTLSAVFFLSRFLQKLSFSSLTSSDFRFHQCCFFPPFSFHIKKKKI</sequence>
<keyword evidence="2" id="KW-1185">Reference proteome</keyword>
<proteinExistence type="predicted"/>
<evidence type="ECO:0000313" key="2">
    <source>
        <dbReference type="Proteomes" id="UP001372338"/>
    </source>
</evidence>
<dbReference type="Proteomes" id="UP001372338">
    <property type="component" value="Unassembled WGS sequence"/>
</dbReference>
<reference evidence="1 2" key="1">
    <citation type="submission" date="2024-01" db="EMBL/GenBank/DDBJ databases">
        <title>The genomes of 5 underutilized Papilionoideae crops provide insights into root nodulation and disease resistanc.</title>
        <authorList>
            <person name="Yuan L."/>
        </authorList>
    </citation>
    <scope>NUCLEOTIDE SEQUENCE [LARGE SCALE GENOMIC DNA]</scope>
    <source>
        <strain evidence="1">ZHUSHIDOU_FW_LH</strain>
        <tissue evidence="1">Leaf</tissue>
    </source>
</reference>
<organism evidence="1 2">
    <name type="scientific">Crotalaria pallida</name>
    <name type="common">Smooth rattlebox</name>
    <name type="synonym">Crotalaria striata</name>
    <dbReference type="NCBI Taxonomy" id="3830"/>
    <lineage>
        <taxon>Eukaryota</taxon>
        <taxon>Viridiplantae</taxon>
        <taxon>Streptophyta</taxon>
        <taxon>Embryophyta</taxon>
        <taxon>Tracheophyta</taxon>
        <taxon>Spermatophyta</taxon>
        <taxon>Magnoliopsida</taxon>
        <taxon>eudicotyledons</taxon>
        <taxon>Gunneridae</taxon>
        <taxon>Pentapetalae</taxon>
        <taxon>rosids</taxon>
        <taxon>fabids</taxon>
        <taxon>Fabales</taxon>
        <taxon>Fabaceae</taxon>
        <taxon>Papilionoideae</taxon>
        <taxon>50 kb inversion clade</taxon>
        <taxon>genistoids sensu lato</taxon>
        <taxon>core genistoids</taxon>
        <taxon>Crotalarieae</taxon>
        <taxon>Crotalaria</taxon>
    </lineage>
</organism>
<dbReference type="AlphaFoldDB" id="A0AAN9FJ73"/>
<gene>
    <name evidence="1" type="ORF">RIF29_16640</name>
</gene>
<evidence type="ECO:0000313" key="1">
    <source>
        <dbReference type="EMBL" id="KAK7275521.1"/>
    </source>
</evidence>